<organism evidence="6 7">
    <name type="scientific">Corallococcus macrosporus DSM 14697</name>
    <dbReference type="NCBI Taxonomy" id="1189310"/>
    <lineage>
        <taxon>Bacteria</taxon>
        <taxon>Pseudomonadati</taxon>
        <taxon>Myxococcota</taxon>
        <taxon>Myxococcia</taxon>
        <taxon>Myxococcales</taxon>
        <taxon>Cystobacterineae</taxon>
        <taxon>Myxococcaceae</taxon>
        <taxon>Corallococcus</taxon>
    </lineage>
</organism>
<dbReference type="GO" id="GO:0005384">
    <property type="term" value="F:manganese ion transmembrane transporter activity"/>
    <property type="evidence" value="ECO:0007669"/>
    <property type="project" value="TreeGrafter"/>
</dbReference>
<evidence type="ECO:0000313" key="7">
    <source>
        <dbReference type="Proteomes" id="UP000217343"/>
    </source>
</evidence>
<dbReference type="PANTHER" id="PTHR11706:SF3">
    <property type="entry name" value="METAL ION TRANSPORT PROTEIN"/>
    <property type="match status" value="1"/>
</dbReference>
<accession>A0A250JYE1</accession>
<feature type="transmembrane region" description="Helical" evidence="5">
    <location>
        <begin position="365"/>
        <end position="385"/>
    </location>
</feature>
<dbReference type="RefSeq" id="WP_239988879.1">
    <property type="nucleotide sequence ID" value="NZ_CP022203.1"/>
</dbReference>
<proteinExistence type="predicted"/>
<dbReference type="EMBL" id="CP022203">
    <property type="protein sequence ID" value="ATB48136.1"/>
    <property type="molecule type" value="Genomic_DNA"/>
</dbReference>
<dbReference type="InterPro" id="IPR001046">
    <property type="entry name" value="NRAMP_fam"/>
</dbReference>
<evidence type="ECO:0000256" key="3">
    <source>
        <dbReference type="ARBA" id="ARBA00022989"/>
    </source>
</evidence>
<evidence type="ECO:0000256" key="1">
    <source>
        <dbReference type="ARBA" id="ARBA00004141"/>
    </source>
</evidence>
<reference evidence="6 7" key="1">
    <citation type="submission" date="2017-06" db="EMBL/GenBank/DDBJ databases">
        <title>Sequencing and comparative analysis of myxobacterial genomes.</title>
        <authorList>
            <person name="Rupp O."/>
            <person name="Goesmann A."/>
            <person name="Sogaard-Andersen L."/>
        </authorList>
    </citation>
    <scope>NUCLEOTIDE SEQUENCE [LARGE SCALE GENOMIC DNA]</scope>
    <source>
        <strain evidence="6 7">DSM 14697</strain>
    </source>
</reference>
<dbReference type="NCBIfam" id="NF037982">
    <property type="entry name" value="Nramp_1"/>
    <property type="match status" value="1"/>
</dbReference>
<keyword evidence="3 5" id="KW-1133">Transmembrane helix</keyword>
<feature type="transmembrane region" description="Helical" evidence="5">
    <location>
        <begin position="163"/>
        <end position="183"/>
    </location>
</feature>
<dbReference type="GO" id="GO:0034755">
    <property type="term" value="P:iron ion transmembrane transport"/>
    <property type="evidence" value="ECO:0007669"/>
    <property type="project" value="TreeGrafter"/>
</dbReference>
<protein>
    <submittedName>
        <fullName evidence="6">Iron transporter</fullName>
    </submittedName>
</protein>
<dbReference type="GO" id="GO:0005886">
    <property type="term" value="C:plasma membrane"/>
    <property type="evidence" value="ECO:0007669"/>
    <property type="project" value="TreeGrafter"/>
</dbReference>
<sequence length="430" mass="45336">MDTSSPSTAQAPAGAPPAGLSWMARFGPGMLVAATGVGAGDLLTASLGGSAVGMSILWAAVVGAVLKSFLNEGIARWQLATGTTVLEGWARFGAWLRYVFLVYLLGWSLFTGGALISACGAAGDALWPLSSDPETSRRVWGVAHSLVGLGLVWAGGFRFFERLMAACIGVMFVTVIFTAVASGPDWSAAARGLVIPSMPAGGTAWVLGLLGGVGGTVTVLSYGYWIRERGREGAGWLRTCQADLAVGYALTALFGIAMVIIGSTVQLQGSGLRVATLLAQRLSDVIGPFGYWLFLWGFWAAVFSSLLGVWEGVPYLFADFLRVHRREPVSAAVPLRDTRAWRGSLVALAVVPLPLLWVPLQRAQLAYAVMGSLFMPLLAATLLWMNNRAAWVGGLRNTWLVNAALTATLLLFLGVGASEAFDALRKLAGR</sequence>
<dbReference type="Pfam" id="PF01566">
    <property type="entry name" value="Nramp"/>
    <property type="match status" value="1"/>
</dbReference>
<feature type="transmembrane region" description="Helical" evidence="5">
    <location>
        <begin position="203"/>
        <end position="225"/>
    </location>
</feature>
<name>A0A250JYE1_9BACT</name>
<feature type="transmembrane region" description="Helical" evidence="5">
    <location>
        <begin position="51"/>
        <end position="70"/>
    </location>
</feature>
<feature type="transmembrane region" description="Helical" evidence="5">
    <location>
        <begin position="98"/>
        <end position="118"/>
    </location>
</feature>
<evidence type="ECO:0000256" key="5">
    <source>
        <dbReference type="SAM" id="Phobius"/>
    </source>
</evidence>
<dbReference type="KEGG" id="mmas:MYMAC_003762"/>
<gene>
    <name evidence="6" type="ORF">MYMAC_003762</name>
</gene>
<comment type="subcellular location">
    <subcellularLocation>
        <location evidence="1">Membrane</location>
        <topology evidence="1">Multi-pass membrane protein</topology>
    </subcellularLocation>
</comment>
<keyword evidence="2 5" id="KW-0812">Transmembrane</keyword>
<evidence type="ECO:0000313" key="6">
    <source>
        <dbReference type="EMBL" id="ATB48136.1"/>
    </source>
</evidence>
<evidence type="ECO:0000256" key="4">
    <source>
        <dbReference type="ARBA" id="ARBA00023136"/>
    </source>
</evidence>
<keyword evidence="7" id="KW-1185">Reference proteome</keyword>
<dbReference type="AlphaFoldDB" id="A0A250JYE1"/>
<feature type="transmembrane region" description="Helical" evidence="5">
    <location>
        <begin position="246"/>
        <end position="269"/>
    </location>
</feature>
<feature type="transmembrane region" description="Helical" evidence="5">
    <location>
        <begin position="138"/>
        <end position="156"/>
    </location>
</feature>
<dbReference type="GO" id="GO:0015086">
    <property type="term" value="F:cadmium ion transmembrane transporter activity"/>
    <property type="evidence" value="ECO:0007669"/>
    <property type="project" value="TreeGrafter"/>
</dbReference>
<keyword evidence="4 5" id="KW-0472">Membrane</keyword>
<dbReference type="PANTHER" id="PTHR11706">
    <property type="entry name" value="SOLUTE CARRIER PROTEIN FAMILY 11 MEMBER"/>
    <property type="match status" value="1"/>
</dbReference>
<feature type="transmembrane region" description="Helical" evidence="5">
    <location>
        <begin position="289"/>
        <end position="318"/>
    </location>
</feature>
<feature type="transmembrane region" description="Helical" evidence="5">
    <location>
        <begin position="397"/>
        <end position="417"/>
    </location>
</feature>
<dbReference type="Proteomes" id="UP000217343">
    <property type="component" value="Chromosome"/>
</dbReference>
<evidence type="ECO:0000256" key="2">
    <source>
        <dbReference type="ARBA" id="ARBA00022692"/>
    </source>
</evidence>
<feature type="transmembrane region" description="Helical" evidence="5">
    <location>
        <begin position="339"/>
        <end position="359"/>
    </location>
</feature>